<dbReference type="AlphaFoldDB" id="A0A8T0H091"/>
<dbReference type="InterPro" id="IPR000157">
    <property type="entry name" value="TIR_dom"/>
</dbReference>
<gene>
    <name evidence="3" type="ORF">KC19_8G196800</name>
</gene>
<dbReference type="Pfam" id="PF13676">
    <property type="entry name" value="TIR_2"/>
    <property type="match status" value="1"/>
</dbReference>
<dbReference type="OrthoDB" id="2242903at2759"/>
<accession>A0A8T0H091</accession>
<dbReference type="SUPFAM" id="SSF52047">
    <property type="entry name" value="RNI-like"/>
    <property type="match status" value="1"/>
</dbReference>
<feature type="compositionally biased region" description="Low complexity" evidence="1">
    <location>
        <begin position="301"/>
        <end position="322"/>
    </location>
</feature>
<evidence type="ECO:0000256" key="1">
    <source>
        <dbReference type="SAM" id="MobiDB-lite"/>
    </source>
</evidence>
<dbReference type="InterPro" id="IPR044809">
    <property type="entry name" value="AUF1-like"/>
</dbReference>
<dbReference type="InterPro" id="IPR035897">
    <property type="entry name" value="Toll_tir_struct_dom_sf"/>
</dbReference>
<dbReference type="PANTHER" id="PTHR31215">
    <property type="entry name" value="OS05G0510400 PROTEIN-RELATED"/>
    <property type="match status" value="1"/>
</dbReference>
<evidence type="ECO:0000259" key="2">
    <source>
        <dbReference type="PROSITE" id="PS50104"/>
    </source>
</evidence>
<dbReference type="SUPFAM" id="SSF81383">
    <property type="entry name" value="F-box domain"/>
    <property type="match status" value="1"/>
</dbReference>
<proteinExistence type="predicted"/>
<dbReference type="InterPro" id="IPR036047">
    <property type="entry name" value="F-box-like_dom_sf"/>
</dbReference>
<dbReference type="GO" id="GO:0007165">
    <property type="term" value="P:signal transduction"/>
    <property type="evidence" value="ECO:0007669"/>
    <property type="project" value="InterPro"/>
</dbReference>
<name>A0A8T0H091_CERPU</name>
<dbReference type="PROSITE" id="PS50104">
    <property type="entry name" value="TIR"/>
    <property type="match status" value="1"/>
</dbReference>
<dbReference type="Proteomes" id="UP000822688">
    <property type="component" value="Chromosome 8"/>
</dbReference>
<keyword evidence="4" id="KW-1185">Reference proteome</keyword>
<feature type="domain" description="TIR" evidence="2">
    <location>
        <begin position="48"/>
        <end position="218"/>
    </location>
</feature>
<dbReference type="EMBL" id="CM026429">
    <property type="protein sequence ID" value="KAG0565521.1"/>
    <property type="molecule type" value="Genomic_DNA"/>
</dbReference>
<protein>
    <recommendedName>
        <fullName evidence="2">TIR domain-containing protein</fullName>
    </recommendedName>
</protein>
<dbReference type="SUPFAM" id="SSF52200">
    <property type="entry name" value="Toll/Interleukin receptor TIR domain"/>
    <property type="match status" value="1"/>
</dbReference>
<sequence length="719" mass="81322">MEMSDVVKPIASPLVSSSPADPPVSDPMATSCEEDDQNSVTSSPNLEAKPEIFLSHSGAQKPFVEQLCIDLERHNHFPFFDQRDDSLSKGKKFAPLISDAAKECKVAVVVLSREYLTSTWPMLELVAFVRAKRSENKSLELLPLFYKASVADLSEESIKNEWRPRWMGLVRSERGDNVEEWAAAVREIRAVNGLNFEHFGKSEMKYREEIVKQILKLVPSDLLFDTSKISDCDRTWEGNLPELPQFLLEDILNRLEDAKDISKAKMVCKDWRDAGNKIRSLRIVCLDVYHERARENRVDLSSSKSAGSSSGSSTSSSSQAGRSENHFIFKDQVVKILEPMSEIVQLRIEVEPKLQSKTVPEGERRRTDFWLVDPYFLRLWLPKMGSTLQHLCIVDYGQQAIMRRSSIIKILSKCCKLLKTLDLRNMFIDTNDCDEMNLMASLTLRCVKVVGEALQHINDKMPKLQTLALLGVFGAEGGNLTFQDMKVLCLGLSTPAKEVVMELPKLEKLQLKMQCPTKLIINALNLKYVAFNLEVLEPSKVDLRSMSGLDELLYGATSFITLSDLVGKNRPHLKKIFLDIPCMALGEDGRFLGVLKDIALQLPSFSNLHQCEKLNVLNIGPGLWHSMEMQVQVLSLEERWPCMQTLILHMIPHDVEAAIRALGLLLRASVTSLTIFIHTSSPVTRELMIPRIEEVARRQNIVPQILTWTKSLDFSCFSF</sequence>
<organism evidence="3 4">
    <name type="scientific">Ceratodon purpureus</name>
    <name type="common">Fire moss</name>
    <name type="synonym">Dicranum purpureum</name>
    <dbReference type="NCBI Taxonomy" id="3225"/>
    <lineage>
        <taxon>Eukaryota</taxon>
        <taxon>Viridiplantae</taxon>
        <taxon>Streptophyta</taxon>
        <taxon>Embryophyta</taxon>
        <taxon>Bryophyta</taxon>
        <taxon>Bryophytina</taxon>
        <taxon>Bryopsida</taxon>
        <taxon>Dicranidae</taxon>
        <taxon>Pseudoditrichales</taxon>
        <taxon>Ditrichaceae</taxon>
        <taxon>Ceratodon</taxon>
    </lineage>
</organism>
<evidence type="ECO:0000313" key="3">
    <source>
        <dbReference type="EMBL" id="KAG0565521.1"/>
    </source>
</evidence>
<feature type="region of interest" description="Disordered" evidence="1">
    <location>
        <begin position="1"/>
        <end position="44"/>
    </location>
</feature>
<comment type="caution">
    <text evidence="3">The sequence shown here is derived from an EMBL/GenBank/DDBJ whole genome shotgun (WGS) entry which is preliminary data.</text>
</comment>
<evidence type="ECO:0000313" key="4">
    <source>
        <dbReference type="Proteomes" id="UP000822688"/>
    </source>
</evidence>
<feature type="region of interest" description="Disordered" evidence="1">
    <location>
        <begin position="299"/>
        <end position="322"/>
    </location>
</feature>
<dbReference type="SMART" id="SM00255">
    <property type="entry name" value="TIR"/>
    <property type="match status" value="1"/>
</dbReference>
<reference evidence="3" key="1">
    <citation type="submission" date="2020-06" db="EMBL/GenBank/DDBJ databases">
        <title>WGS assembly of Ceratodon purpureus strain R40.</title>
        <authorList>
            <person name="Carey S.B."/>
            <person name="Jenkins J."/>
            <person name="Shu S."/>
            <person name="Lovell J.T."/>
            <person name="Sreedasyam A."/>
            <person name="Maumus F."/>
            <person name="Tiley G.P."/>
            <person name="Fernandez-Pozo N."/>
            <person name="Barry K."/>
            <person name="Chen C."/>
            <person name="Wang M."/>
            <person name="Lipzen A."/>
            <person name="Daum C."/>
            <person name="Saski C.A."/>
            <person name="Payton A.C."/>
            <person name="Mcbreen J.C."/>
            <person name="Conrad R.E."/>
            <person name="Kollar L.M."/>
            <person name="Olsson S."/>
            <person name="Huttunen S."/>
            <person name="Landis J.B."/>
            <person name="Wickett N.J."/>
            <person name="Johnson M.G."/>
            <person name="Rensing S.A."/>
            <person name="Grimwood J."/>
            <person name="Schmutz J."/>
            <person name="Mcdaniel S.F."/>
        </authorList>
    </citation>
    <scope>NUCLEOTIDE SEQUENCE</scope>
    <source>
        <strain evidence="3">R40</strain>
    </source>
</reference>
<dbReference type="Gene3D" id="3.40.50.10140">
    <property type="entry name" value="Toll/interleukin-1 receptor homology (TIR) domain"/>
    <property type="match status" value="1"/>
</dbReference>